<comment type="caution">
    <text evidence="1">The sequence shown here is derived from an EMBL/GenBank/DDBJ whole genome shotgun (WGS) entry which is preliminary data.</text>
</comment>
<proteinExistence type="predicted"/>
<protein>
    <submittedName>
        <fullName evidence="1">Uncharacterized protein</fullName>
    </submittedName>
</protein>
<evidence type="ECO:0000313" key="1">
    <source>
        <dbReference type="EMBL" id="MCV3214327.1"/>
    </source>
</evidence>
<evidence type="ECO:0000313" key="2">
    <source>
        <dbReference type="Proteomes" id="UP001526143"/>
    </source>
</evidence>
<keyword evidence="2" id="KW-1185">Reference proteome</keyword>
<accession>A0ABT3AYX1</accession>
<gene>
    <name evidence="1" type="ORF">OGM63_12535</name>
</gene>
<name>A0ABT3AYX1_9CYAN</name>
<dbReference type="Proteomes" id="UP001526143">
    <property type="component" value="Unassembled WGS sequence"/>
</dbReference>
<reference evidence="1 2" key="1">
    <citation type="submission" date="2022-10" db="EMBL/GenBank/DDBJ databases">
        <title>Identification of biosynthetic pathway for the production of the potent trypsin inhibitor radiosumin.</title>
        <authorList>
            <person name="Fewer D.P."/>
            <person name="Delbaje E."/>
            <person name="Ouyang X."/>
            <person name="Agostino P.D."/>
            <person name="Wahlsten M."/>
            <person name="Jokela J."/>
            <person name="Permi P."/>
            <person name="Haapaniemi E."/>
            <person name="Koistinen H."/>
        </authorList>
    </citation>
    <scope>NUCLEOTIDE SEQUENCE [LARGE SCALE GENOMIC DNA]</scope>
    <source>
        <strain evidence="1 2">NIES-515</strain>
    </source>
</reference>
<sequence>MIKTMHDNFYRHNIEDTSTQLKPINLFEYEKLGTNALSQKVLDYYSSGAWDEVI</sequence>
<organism evidence="1 2">
    <name type="scientific">Plectonema radiosum NIES-515</name>
    <dbReference type="NCBI Taxonomy" id="2986073"/>
    <lineage>
        <taxon>Bacteria</taxon>
        <taxon>Bacillati</taxon>
        <taxon>Cyanobacteriota</taxon>
        <taxon>Cyanophyceae</taxon>
        <taxon>Oscillatoriophycideae</taxon>
        <taxon>Oscillatoriales</taxon>
        <taxon>Microcoleaceae</taxon>
        <taxon>Plectonema</taxon>
    </lineage>
</organism>
<dbReference type="EMBL" id="JAOWRF010000191">
    <property type="protein sequence ID" value="MCV3214327.1"/>
    <property type="molecule type" value="Genomic_DNA"/>
</dbReference>